<dbReference type="PRINTS" id="PR00154">
    <property type="entry name" value="AMPBINDING"/>
</dbReference>
<sequence>MNKNIILQKARTEEFWSKHLKETIDVNEASFFGGKNQKSTNANTTEITYLNPEKVQVINDLCNGSDVLIYNFYVSALSILLSHYEENFLFLSPLNQFSHAREKEEVFFLKPKIKLDSNFKKLFSSLKESLLEAIQYTMAFDEAQRNFKEKGILDKATQFGVVIEQTENEEFGDLVKTMFRFELKEAKPYLEINFKGELYNTKLLKLFSENVKTVIDQVLEKTYTPILELDYSSQKEKDILEEINTPRSYFSLDKNIVTLINIQCENNKGAIAIQNQDQYITYENLYKQSNQFSRYIVTNYLAQKDDLFGVMLSRSINMVKSILGTWKAGSAYVPIGTNLPDDNVLQIIENANLKALIIDDASVLEQLSRLDVKVPIIDLTKIQNDLEKQLDTSLEKTIHDNDLAYVIYTSGSTGKPKGVMIEHLGMTNHIGAKIKELSIDSDSIVAQNAPHTFDISVWQMFSSLVTGGKCVIYDTETIVDVKSFFTRIVEDQITVLELVPSYLLELLLHIEDKNEIDSLNLESVILNAETLTKSMVNRWLSLYPSIPIVNTYGATEVSDDMSHYIMTEVPESYSVPVMRYPIQNFEVHIVDENMRKVPVGVQGEILLASPCVGRGYLNDKEKTEKAFLKGPIKGITSKKRIYKTGDLGKFMPNGTLEFIGRNDNQVKILGHRIELDAIENVISVLPEVKNTKAIADTDKQRITLYYIANQEIEKSVLETTILNKLPKYMLPSVFVQMDIFPLTKNGKIDKKSLPDPDQYRTQDKHYVAPENEVEEKLVTIWKTILQVDEVSALDNFFDLGGHSLKLMRLKNEYHTMFNVKIEFQDFFRNTTLRSHAILIETSEVNVFTEIQKIEEAESYPVSHGQKRLWIISQLEGASSAYNMPSQIELNGTQDLDALKKAILATIERHEILRTVFKLDGKGNLRQWVLSKEDFDFTFDYQDYSNDENQNQKLEEYVDRDMQTAFDLEKGPLLRIALLNLSDDKQVLYYNIHHIIGDGWSTEVLIKDVLTYYEAFQNNTVPVLPELKIQYKDYAYWENEQASKEEYQKHKEYWTNTFSGVLPLLNIPGQKERSSTKNFNGYTLGTYISLKDTRKLKAFCNEHGGSLFMGVLTVWNILFYKYTRQNDFVIGTPIAGREHADLKNQIGFYMNTLALRNQIDPEDTFVKTYKEIKDTTLQSYNHQTYPFDKLVEDINANRHLGRNPIYDVMLSFHNIIDNVSVSEIQEVDEIFDMGEMKSKLDVLINFTERGNNIYFDINYDSDLYDRSIIEKLMRDFKNLLQKLLIHQEAKIKDVHYQVEEIQNFKKKNLHKLKTIKTNMV</sequence>
<dbReference type="InterPro" id="IPR000873">
    <property type="entry name" value="AMP-dep_synth/lig_dom"/>
</dbReference>
<dbReference type="Proteomes" id="UP001596043">
    <property type="component" value="Unassembled WGS sequence"/>
</dbReference>
<dbReference type="InterPro" id="IPR020845">
    <property type="entry name" value="AMP-binding_CS"/>
</dbReference>
<dbReference type="InterPro" id="IPR010071">
    <property type="entry name" value="AA_adenyl_dom"/>
</dbReference>
<dbReference type="Pfam" id="PF00501">
    <property type="entry name" value="AMP-binding"/>
    <property type="match status" value="1"/>
</dbReference>
<dbReference type="PROSITE" id="PS50075">
    <property type="entry name" value="CARRIER"/>
    <property type="match status" value="1"/>
</dbReference>
<accession>A0ABV9I043</accession>
<dbReference type="Gene3D" id="3.30.300.30">
    <property type="match status" value="1"/>
</dbReference>
<dbReference type="PANTHER" id="PTHR45527">
    <property type="entry name" value="NONRIBOSOMAL PEPTIDE SYNTHETASE"/>
    <property type="match status" value="1"/>
</dbReference>
<comment type="caution">
    <text evidence="2">The sequence shown here is derived from an EMBL/GenBank/DDBJ whole genome shotgun (WGS) entry which is preliminary data.</text>
</comment>
<dbReference type="SUPFAM" id="SSF47336">
    <property type="entry name" value="ACP-like"/>
    <property type="match status" value="1"/>
</dbReference>
<dbReference type="PANTHER" id="PTHR45527:SF1">
    <property type="entry name" value="FATTY ACID SYNTHASE"/>
    <property type="match status" value="1"/>
</dbReference>
<evidence type="ECO:0000259" key="1">
    <source>
        <dbReference type="PROSITE" id="PS50075"/>
    </source>
</evidence>
<dbReference type="Pfam" id="PF00550">
    <property type="entry name" value="PP-binding"/>
    <property type="match status" value="1"/>
</dbReference>
<name>A0ABV9I043_9FLAO</name>
<dbReference type="Gene3D" id="3.30.559.30">
    <property type="entry name" value="Nonribosomal peptide synthetase, condensation domain"/>
    <property type="match status" value="2"/>
</dbReference>
<dbReference type="Gene3D" id="3.40.50.12780">
    <property type="entry name" value="N-terminal domain of ligase-like"/>
    <property type="match status" value="1"/>
</dbReference>
<dbReference type="NCBIfam" id="TIGR01733">
    <property type="entry name" value="AA-adenyl-dom"/>
    <property type="match status" value="1"/>
</dbReference>
<gene>
    <name evidence="2" type="ORF">ACFO3O_13755</name>
</gene>
<dbReference type="InterPro" id="IPR020459">
    <property type="entry name" value="AMP-binding"/>
</dbReference>
<evidence type="ECO:0000313" key="2">
    <source>
        <dbReference type="EMBL" id="MFC4634981.1"/>
    </source>
</evidence>
<keyword evidence="3" id="KW-1185">Reference proteome</keyword>
<dbReference type="InterPro" id="IPR036736">
    <property type="entry name" value="ACP-like_sf"/>
</dbReference>
<dbReference type="InterPro" id="IPR042099">
    <property type="entry name" value="ANL_N_sf"/>
</dbReference>
<dbReference type="CDD" id="cd05930">
    <property type="entry name" value="A_NRPS"/>
    <property type="match status" value="1"/>
</dbReference>
<feature type="domain" description="Carrier" evidence="1">
    <location>
        <begin position="768"/>
        <end position="843"/>
    </location>
</feature>
<evidence type="ECO:0000313" key="3">
    <source>
        <dbReference type="Proteomes" id="UP001596043"/>
    </source>
</evidence>
<dbReference type="SUPFAM" id="SSF52777">
    <property type="entry name" value="CoA-dependent acyltransferases"/>
    <property type="match status" value="2"/>
</dbReference>
<dbReference type="SUPFAM" id="SSF56801">
    <property type="entry name" value="Acetyl-CoA synthetase-like"/>
    <property type="match status" value="1"/>
</dbReference>
<organism evidence="2 3">
    <name type="scientific">Dokdonia ponticola</name>
    <dbReference type="NCBI Taxonomy" id="2041041"/>
    <lineage>
        <taxon>Bacteria</taxon>
        <taxon>Pseudomonadati</taxon>
        <taxon>Bacteroidota</taxon>
        <taxon>Flavobacteriia</taxon>
        <taxon>Flavobacteriales</taxon>
        <taxon>Flavobacteriaceae</taxon>
        <taxon>Dokdonia</taxon>
    </lineage>
</organism>
<protein>
    <submittedName>
        <fullName evidence="2">Amino acid adenylation domain-containing protein</fullName>
    </submittedName>
</protein>
<dbReference type="InterPro" id="IPR009081">
    <property type="entry name" value="PP-bd_ACP"/>
</dbReference>
<dbReference type="EMBL" id="JBHSFV010000008">
    <property type="protein sequence ID" value="MFC4634981.1"/>
    <property type="molecule type" value="Genomic_DNA"/>
</dbReference>
<dbReference type="Gene3D" id="3.30.559.10">
    <property type="entry name" value="Chloramphenicol acetyltransferase-like domain"/>
    <property type="match status" value="1"/>
</dbReference>
<dbReference type="InterPro" id="IPR045851">
    <property type="entry name" value="AMP-bd_C_sf"/>
</dbReference>
<dbReference type="Pfam" id="PF00668">
    <property type="entry name" value="Condensation"/>
    <property type="match status" value="1"/>
</dbReference>
<dbReference type="CDD" id="cd19531">
    <property type="entry name" value="LCL_NRPS-like"/>
    <property type="match status" value="1"/>
</dbReference>
<dbReference type="RefSeq" id="WP_379979759.1">
    <property type="nucleotide sequence ID" value="NZ_JBHSFV010000008.1"/>
</dbReference>
<dbReference type="InterPro" id="IPR001242">
    <property type="entry name" value="Condensation_dom"/>
</dbReference>
<dbReference type="PROSITE" id="PS00455">
    <property type="entry name" value="AMP_BINDING"/>
    <property type="match status" value="1"/>
</dbReference>
<dbReference type="InterPro" id="IPR023213">
    <property type="entry name" value="CAT-like_dom_sf"/>
</dbReference>
<proteinExistence type="predicted"/>
<reference evidence="3" key="1">
    <citation type="journal article" date="2019" name="Int. J. Syst. Evol. Microbiol.">
        <title>The Global Catalogue of Microorganisms (GCM) 10K type strain sequencing project: providing services to taxonomists for standard genome sequencing and annotation.</title>
        <authorList>
            <consortium name="The Broad Institute Genomics Platform"/>
            <consortium name="The Broad Institute Genome Sequencing Center for Infectious Disease"/>
            <person name="Wu L."/>
            <person name="Ma J."/>
        </authorList>
    </citation>
    <scope>NUCLEOTIDE SEQUENCE [LARGE SCALE GENOMIC DNA]</scope>
    <source>
        <strain evidence="3">YJ-61-S</strain>
    </source>
</reference>
<dbReference type="Gene3D" id="1.10.1200.10">
    <property type="entry name" value="ACP-like"/>
    <property type="match status" value="1"/>
</dbReference>